<keyword evidence="4 13" id="KW-0633">Potassium transport</keyword>
<keyword evidence="10 13" id="KW-0472">Membrane</keyword>
<evidence type="ECO:0000256" key="13">
    <source>
        <dbReference type="PIRNR" id="PIRNR038061"/>
    </source>
</evidence>
<dbReference type="Gene3D" id="1.10.287.70">
    <property type="match status" value="1"/>
</dbReference>
<evidence type="ECO:0000256" key="16">
    <source>
        <dbReference type="SAM" id="MobiDB-lite"/>
    </source>
</evidence>
<evidence type="ECO:0000256" key="5">
    <source>
        <dbReference type="ARBA" id="ARBA00022692"/>
    </source>
</evidence>
<feature type="transmembrane region" description="Helical" evidence="17">
    <location>
        <begin position="7"/>
        <end position="32"/>
    </location>
</feature>
<dbReference type="Proteomes" id="UP000261520">
    <property type="component" value="Unplaced"/>
</dbReference>
<evidence type="ECO:0000256" key="11">
    <source>
        <dbReference type="ARBA" id="ARBA00023180"/>
    </source>
</evidence>
<sequence length="337" mass="37138">MRSAGRSWLLLTGFVVFYIIYLLFGGLVFSTIERPEEERLRHELDTLKQEFLNHSCASAADLDHFLARVLQAHRSGVSVLQNSSQPSNWDLTSSMFYANTLVTTVGYGHSTPLSDLGKGFSILYALLGVPFTMLVLTACVQKLLFPLVVGPVAVLHGWGVAPRAACALHLLLLLLLLLLCFFIGPAALFSWLEGSWSFLDGVYFCFISLCTIGLGDYVPALQPGQRNKSLYQVSVIVYLFLGLMMMFLLLRAVHKMADVHGLTALLQLPRCEVSPDDEQRPIVENQEKNQSEPRDKPASPTSPTSPTNIPHPSYNTILKGRSDPSLTKAGMVGTSRP</sequence>
<feature type="domain" description="Potassium channel" evidence="18">
    <location>
        <begin position="84"/>
        <end position="142"/>
    </location>
</feature>
<dbReference type="AlphaFoldDB" id="A0A3B3ZEB1"/>
<dbReference type="InterPro" id="IPR005409">
    <property type="entry name" value="2pore_dom_K_chnl_TWIK2"/>
</dbReference>
<comment type="subcellular location">
    <subcellularLocation>
        <location evidence="1">Membrane</location>
        <topology evidence="1">Multi-pass membrane protein</topology>
    </subcellularLocation>
</comment>
<feature type="transmembrane region" description="Helical" evidence="17">
    <location>
        <begin position="201"/>
        <end position="218"/>
    </location>
</feature>
<evidence type="ECO:0000256" key="10">
    <source>
        <dbReference type="ARBA" id="ARBA00023136"/>
    </source>
</evidence>
<evidence type="ECO:0000256" key="1">
    <source>
        <dbReference type="ARBA" id="ARBA00004141"/>
    </source>
</evidence>
<keyword evidence="7 13" id="KW-0630">Potassium</keyword>
<dbReference type="GO" id="GO:0030322">
    <property type="term" value="P:stabilization of membrane potential"/>
    <property type="evidence" value="ECO:0007669"/>
    <property type="project" value="TreeGrafter"/>
</dbReference>
<name>A0A3B3ZEB1_9GOBI</name>
<dbReference type="RefSeq" id="XP_033832430.1">
    <property type="nucleotide sequence ID" value="XM_033976539.2"/>
</dbReference>
<evidence type="ECO:0000256" key="12">
    <source>
        <dbReference type="ARBA" id="ARBA00023303"/>
    </source>
</evidence>
<keyword evidence="6 13" id="KW-0631">Potassium channel</keyword>
<evidence type="ECO:0000313" key="20">
    <source>
        <dbReference type="Proteomes" id="UP000261520"/>
    </source>
</evidence>
<evidence type="ECO:0000256" key="2">
    <source>
        <dbReference type="ARBA" id="ARBA00006666"/>
    </source>
</evidence>
<evidence type="ECO:0000256" key="3">
    <source>
        <dbReference type="ARBA" id="ARBA00022448"/>
    </source>
</evidence>
<keyword evidence="8 17" id="KW-1133">Transmembrane helix</keyword>
<dbReference type="SUPFAM" id="SSF81324">
    <property type="entry name" value="Voltage-gated potassium channels"/>
    <property type="match status" value="2"/>
</dbReference>
<dbReference type="Ensembl" id="ENSPMGT00000003088.1">
    <property type="protein sequence ID" value="ENSPMGP00000002913.1"/>
    <property type="gene ID" value="ENSPMGG00000002469.1"/>
</dbReference>
<dbReference type="InterPro" id="IPR013099">
    <property type="entry name" value="K_chnl_dom"/>
</dbReference>
<accession>A0A3B3ZEB1</accession>
<dbReference type="Pfam" id="PF07885">
    <property type="entry name" value="Ion_trans_2"/>
    <property type="match status" value="2"/>
</dbReference>
<keyword evidence="5 15" id="KW-0812">Transmembrane</keyword>
<keyword evidence="20" id="KW-1185">Reference proteome</keyword>
<evidence type="ECO:0000256" key="6">
    <source>
        <dbReference type="ARBA" id="ARBA00022826"/>
    </source>
</evidence>
<evidence type="ECO:0000256" key="4">
    <source>
        <dbReference type="ARBA" id="ARBA00022538"/>
    </source>
</evidence>
<dbReference type="OrthoDB" id="297496at2759"/>
<feature type="transmembrane region" description="Helical" evidence="17">
    <location>
        <begin position="143"/>
        <end position="161"/>
    </location>
</feature>
<evidence type="ECO:0000256" key="14">
    <source>
        <dbReference type="PIRSR" id="PIRSR038061-1"/>
    </source>
</evidence>
<protein>
    <recommendedName>
        <fullName evidence="13">Potassium channel subfamily K member</fullName>
    </recommendedName>
</protein>
<dbReference type="PANTHER" id="PTHR11003:SF28">
    <property type="entry name" value="POTASSIUM CHANNEL SUBFAMILY K MEMBER 6"/>
    <property type="match status" value="1"/>
</dbReference>
<dbReference type="CTD" id="9424"/>
<reference evidence="19" key="1">
    <citation type="submission" date="2025-08" db="UniProtKB">
        <authorList>
            <consortium name="Ensembl"/>
        </authorList>
    </citation>
    <scope>IDENTIFICATION</scope>
</reference>
<dbReference type="PRINTS" id="PR01333">
    <property type="entry name" value="2POREKCHANEL"/>
</dbReference>
<evidence type="ECO:0000259" key="18">
    <source>
        <dbReference type="Pfam" id="PF07885"/>
    </source>
</evidence>
<dbReference type="PRINTS" id="PR01587">
    <property type="entry name" value="TWIK2CHANNEL"/>
</dbReference>
<evidence type="ECO:0000256" key="9">
    <source>
        <dbReference type="ARBA" id="ARBA00023065"/>
    </source>
</evidence>
<dbReference type="InterPro" id="IPR003280">
    <property type="entry name" value="2pore_dom_K_chnl"/>
</dbReference>
<feature type="domain" description="Potassium channel" evidence="18">
    <location>
        <begin position="178"/>
        <end position="255"/>
    </location>
</feature>
<evidence type="ECO:0000256" key="8">
    <source>
        <dbReference type="ARBA" id="ARBA00022989"/>
    </source>
</evidence>
<dbReference type="GO" id="GO:0015271">
    <property type="term" value="F:outward rectifier potassium channel activity"/>
    <property type="evidence" value="ECO:0007669"/>
    <property type="project" value="TreeGrafter"/>
</dbReference>
<dbReference type="GO" id="GO:0005886">
    <property type="term" value="C:plasma membrane"/>
    <property type="evidence" value="ECO:0007669"/>
    <property type="project" value="TreeGrafter"/>
</dbReference>
<feature type="region of interest" description="Disordered" evidence="16">
    <location>
        <begin position="276"/>
        <end position="337"/>
    </location>
</feature>
<dbReference type="GO" id="GO:0022841">
    <property type="term" value="F:potassium ion leak channel activity"/>
    <property type="evidence" value="ECO:0007669"/>
    <property type="project" value="TreeGrafter"/>
</dbReference>
<dbReference type="STRING" id="409849.ENSPMGP00000002913"/>
<dbReference type="InterPro" id="IPR003092">
    <property type="entry name" value="2pore_dom_K_chnl_TASK"/>
</dbReference>
<evidence type="ECO:0000256" key="15">
    <source>
        <dbReference type="RuleBase" id="RU003857"/>
    </source>
</evidence>
<feature type="transmembrane region" description="Helical" evidence="17">
    <location>
        <begin position="230"/>
        <end position="250"/>
    </location>
</feature>
<dbReference type="PANTHER" id="PTHR11003">
    <property type="entry name" value="POTASSIUM CHANNEL, SUBFAMILY K"/>
    <property type="match status" value="1"/>
</dbReference>
<dbReference type="GeneID" id="117379821"/>
<keyword evidence="11" id="KW-0325">Glycoprotein</keyword>
<dbReference type="PIRSF" id="PIRSF038061">
    <property type="entry name" value="K_channel_subfamily_K_type"/>
    <property type="match status" value="1"/>
</dbReference>
<keyword evidence="12 15" id="KW-0407">Ion channel</keyword>
<keyword evidence="9 13" id="KW-0406">Ion transport</keyword>
<feature type="glycosylation site" description="N-linked (GlcNAc...) asparagine" evidence="14">
    <location>
        <position position="82"/>
    </location>
</feature>
<dbReference type="InterPro" id="IPR005408">
    <property type="entry name" value="2pore_dom_K_chnl_TWIK"/>
</dbReference>
<dbReference type="PRINTS" id="PR01586">
    <property type="entry name" value="TWIKCHANNEL"/>
</dbReference>
<evidence type="ECO:0000256" key="7">
    <source>
        <dbReference type="ARBA" id="ARBA00022958"/>
    </source>
</evidence>
<evidence type="ECO:0000313" key="19">
    <source>
        <dbReference type="Ensembl" id="ENSPMGP00000002913.1"/>
    </source>
</evidence>
<comment type="similarity">
    <text evidence="2 15">Belongs to the two pore domain potassium channel (TC 1.A.1.8) family.</text>
</comment>
<feature type="transmembrane region" description="Helical" evidence="17">
    <location>
        <begin position="119"/>
        <end position="136"/>
    </location>
</feature>
<organism evidence="19 20">
    <name type="scientific">Periophthalmus magnuspinnatus</name>
    <dbReference type="NCBI Taxonomy" id="409849"/>
    <lineage>
        <taxon>Eukaryota</taxon>
        <taxon>Metazoa</taxon>
        <taxon>Chordata</taxon>
        <taxon>Craniata</taxon>
        <taxon>Vertebrata</taxon>
        <taxon>Euteleostomi</taxon>
        <taxon>Actinopterygii</taxon>
        <taxon>Neopterygii</taxon>
        <taxon>Teleostei</taxon>
        <taxon>Neoteleostei</taxon>
        <taxon>Acanthomorphata</taxon>
        <taxon>Gobiaria</taxon>
        <taxon>Gobiiformes</taxon>
        <taxon>Gobioidei</taxon>
        <taxon>Gobiidae</taxon>
        <taxon>Oxudercinae</taxon>
        <taxon>Periophthalmus</taxon>
    </lineage>
</organism>
<keyword evidence="3 13" id="KW-0813">Transport</keyword>
<reference evidence="19" key="2">
    <citation type="submission" date="2025-09" db="UniProtKB">
        <authorList>
            <consortium name="Ensembl"/>
        </authorList>
    </citation>
    <scope>IDENTIFICATION</scope>
</reference>
<feature type="compositionally biased region" description="Basic and acidic residues" evidence="16">
    <location>
        <begin position="277"/>
        <end position="297"/>
    </location>
</feature>
<evidence type="ECO:0000256" key="17">
    <source>
        <dbReference type="SAM" id="Phobius"/>
    </source>
</evidence>
<proteinExistence type="inferred from homology"/>
<feature type="transmembrane region" description="Helical" evidence="17">
    <location>
        <begin position="167"/>
        <end position="189"/>
    </location>
</feature>